<gene>
    <name evidence="6" type="ORF">RO21_02470</name>
</gene>
<keyword evidence="4" id="KW-0804">Transcription</keyword>
<keyword evidence="1" id="KW-0678">Repressor</keyword>
<dbReference type="InterPro" id="IPR028082">
    <property type="entry name" value="Peripla_BP_I"/>
</dbReference>
<dbReference type="InterPro" id="IPR001761">
    <property type="entry name" value="Peripla_BP/Lac1_sug-bd_dom"/>
</dbReference>
<dbReference type="CDD" id="cd06288">
    <property type="entry name" value="PBP1_sucrose_transcription_regulator"/>
    <property type="match status" value="1"/>
</dbReference>
<sequence length="331" mass="36764">MASLKDVAKLAGVSLMTVSRAIHNPEQLSPKTYQIVKQAIEQLNYVPNISAQKIRGTQAATHTIGVLSLDTATTPFSVEILLAIEQTVRQFGWHSFIINTFENELEQAVGTLLSHRPSGIIFTTSGLKKIAIPPALRRYPIVLANCLTDDIQTACYVPNDFQGQFDAAQLLLEKGYRSPLCLYLPSNAIAAQARQQGFEQAWRAKMGQNSPLPKPFFMSPFSQNFGEVLPILQKMCRKRPLEFDVVVCGNDRIALLTYQFLLGQGIHIPDEVAVLGFDNMVGVADWFLPPLTTVQLPHYEMGQQAALHLIEARTDNNVHYLDCPLVERASC</sequence>
<dbReference type="PANTHER" id="PTHR30146">
    <property type="entry name" value="LACI-RELATED TRANSCRIPTIONAL REPRESSOR"/>
    <property type="match status" value="1"/>
</dbReference>
<dbReference type="EMBL" id="JWIZ01000012">
    <property type="protein sequence ID" value="KMK52198.1"/>
    <property type="molecule type" value="Genomic_DNA"/>
</dbReference>
<keyword evidence="3" id="KW-0238">DNA-binding</keyword>
<keyword evidence="7" id="KW-1185">Reference proteome</keyword>
<evidence type="ECO:0000256" key="2">
    <source>
        <dbReference type="ARBA" id="ARBA00023015"/>
    </source>
</evidence>
<dbReference type="AlphaFoldDB" id="A0A0J5P725"/>
<dbReference type="Pfam" id="PF00356">
    <property type="entry name" value="LacI"/>
    <property type="match status" value="1"/>
</dbReference>
<evidence type="ECO:0000259" key="5">
    <source>
        <dbReference type="PROSITE" id="PS50932"/>
    </source>
</evidence>
<name>A0A0J5P725_9PAST</name>
<dbReference type="InterPro" id="IPR000843">
    <property type="entry name" value="HTH_LacI"/>
</dbReference>
<accession>A0A0J5P725</accession>
<dbReference type="RefSeq" id="WP_047976225.1">
    <property type="nucleotide sequence ID" value="NZ_JWIZ01000012.1"/>
</dbReference>
<proteinExistence type="predicted"/>
<dbReference type="Pfam" id="PF00532">
    <property type="entry name" value="Peripla_BP_1"/>
    <property type="match status" value="1"/>
</dbReference>
<dbReference type="STRING" id="67855.RO21_02470"/>
<dbReference type="PROSITE" id="PS50932">
    <property type="entry name" value="HTH_LACI_2"/>
    <property type="match status" value="1"/>
</dbReference>
<protein>
    <submittedName>
        <fullName evidence="6">Sucrose operon repressor</fullName>
    </submittedName>
</protein>
<dbReference type="SUPFAM" id="SSF53822">
    <property type="entry name" value="Periplasmic binding protein-like I"/>
    <property type="match status" value="1"/>
</dbReference>
<evidence type="ECO:0000256" key="4">
    <source>
        <dbReference type="ARBA" id="ARBA00023163"/>
    </source>
</evidence>
<evidence type="ECO:0000256" key="1">
    <source>
        <dbReference type="ARBA" id="ARBA00022491"/>
    </source>
</evidence>
<evidence type="ECO:0000256" key="3">
    <source>
        <dbReference type="ARBA" id="ARBA00023125"/>
    </source>
</evidence>
<dbReference type="SMART" id="SM00354">
    <property type="entry name" value="HTH_LACI"/>
    <property type="match status" value="1"/>
</dbReference>
<dbReference type="CDD" id="cd01392">
    <property type="entry name" value="HTH_LacI"/>
    <property type="match status" value="1"/>
</dbReference>
<evidence type="ECO:0000313" key="7">
    <source>
        <dbReference type="Proteomes" id="UP000036270"/>
    </source>
</evidence>
<dbReference type="Gene3D" id="3.40.50.2300">
    <property type="match status" value="2"/>
</dbReference>
<reference evidence="6 7" key="1">
    <citation type="submission" date="2014-12" db="EMBL/GenBank/DDBJ databases">
        <title>Reclassification of Actinobacillus muris as Muribacter muris.</title>
        <authorList>
            <person name="Christensen H."/>
            <person name="Nicklas W."/>
            <person name="Bisgaard M."/>
        </authorList>
    </citation>
    <scope>NUCLEOTIDE SEQUENCE [LARGE SCALE GENOMIC DNA]</scope>
    <source>
        <strain evidence="6 7">Ackerman80-443D</strain>
    </source>
</reference>
<feature type="domain" description="HTH lacI-type" evidence="5">
    <location>
        <begin position="2"/>
        <end position="56"/>
    </location>
</feature>
<keyword evidence="2" id="KW-0805">Transcription regulation</keyword>
<dbReference type="PATRIC" id="fig|67855.3.peg.239"/>
<dbReference type="Gene3D" id="1.10.260.40">
    <property type="entry name" value="lambda repressor-like DNA-binding domains"/>
    <property type="match status" value="1"/>
</dbReference>
<dbReference type="PROSITE" id="PS00356">
    <property type="entry name" value="HTH_LACI_1"/>
    <property type="match status" value="1"/>
</dbReference>
<comment type="caution">
    <text evidence="6">The sequence shown here is derived from an EMBL/GenBank/DDBJ whole genome shotgun (WGS) entry which is preliminary data.</text>
</comment>
<dbReference type="GO" id="GO:0003700">
    <property type="term" value="F:DNA-binding transcription factor activity"/>
    <property type="evidence" value="ECO:0007669"/>
    <property type="project" value="TreeGrafter"/>
</dbReference>
<dbReference type="GO" id="GO:0000976">
    <property type="term" value="F:transcription cis-regulatory region binding"/>
    <property type="evidence" value="ECO:0007669"/>
    <property type="project" value="TreeGrafter"/>
</dbReference>
<evidence type="ECO:0000313" key="6">
    <source>
        <dbReference type="EMBL" id="KMK52198.1"/>
    </source>
</evidence>
<organism evidence="6 7">
    <name type="scientific">Muribacter muris</name>
    <dbReference type="NCBI Taxonomy" id="67855"/>
    <lineage>
        <taxon>Bacteria</taxon>
        <taxon>Pseudomonadati</taxon>
        <taxon>Pseudomonadota</taxon>
        <taxon>Gammaproteobacteria</taxon>
        <taxon>Pasteurellales</taxon>
        <taxon>Pasteurellaceae</taxon>
        <taxon>Muribacter</taxon>
    </lineage>
</organism>
<dbReference type="PANTHER" id="PTHR30146:SF151">
    <property type="entry name" value="HTH-TYPE TRANSCRIPTIONAL REPRESSOR CYTR"/>
    <property type="match status" value="1"/>
</dbReference>
<dbReference type="InterPro" id="IPR010982">
    <property type="entry name" value="Lambda_DNA-bd_dom_sf"/>
</dbReference>
<dbReference type="SUPFAM" id="SSF47413">
    <property type="entry name" value="lambda repressor-like DNA-binding domains"/>
    <property type="match status" value="1"/>
</dbReference>
<dbReference type="Proteomes" id="UP000036270">
    <property type="component" value="Unassembled WGS sequence"/>
</dbReference>